<dbReference type="InterPro" id="IPR050281">
    <property type="entry name" value="Flavin_monoamine_oxidase"/>
</dbReference>
<evidence type="ECO:0000256" key="5">
    <source>
        <dbReference type="ARBA" id="ARBA00023070"/>
    </source>
</evidence>
<keyword evidence="9" id="KW-1185">Reference proteome</keyword>
<dbReference type="SUPFAM" id="SSF51905">
    <property type="entry name" value="FAD/NAD(P)-binding domain"/>
    <property type="match status" value="1"/>
</dbReference>
<dbReference type="PANTHER" id="PTHR10742">
    <property type="entry name" value="FLAVIN MONOAMINE OXIDASE"/>
    <property type="match status" value="1"/>
</dbReference>
<evidence type="ECO:0000313" key="8">
    <source>
        <dbReference type="EMBL" id="WVX66402.1"/>
    </source>
</evidence>
<sequence>MNFSAVIARSFLILLCASPLLNGVGKNIIVLGNGVTGTYTAAKLSKLGHKVTVIDADKNGGGRIKSFSYKEKKYDHGATAVGGHYDYVIPLVKKYNLTMLPVPPIYDLKNGLSLFNSTKNDYGFLKTIKDIGKYTYLTSYYPHQSPGYEQAATESILSSGTWDYLKDQKIESMERILRVVLPLYGYSHGYRETNSELSILNEVPMAHTVKVFSSSLSAQIMRYGLPLIGRFFSTPEYVIQEGFEELYSKIYEESLQSGVVYLNDRIESVSYSQGSGKVRLFGDQIYSCDSLICTIPPGNMTDLTIEGISSSQKKAILNLKYNYYGTTIFELSEEAHKRIPQRQYGNFEYSGYEPALLLNKFQNDPVWISYNYVKGLDQKNYDNSAVALKNLLSSRFAIEPEDVKVLSQRYVKYYPHPQYPDLMQSMAKTFSGMQGMYDGKLYFTGASYDFDIVDGVIRHADSLVEKYFKD</sequence>
<dbReference type="Gene3D" id="1.10.405.20">
    <property type="match status" value="1"/>
</dbReference>
<evidence type="ECO:0000313" key="9">
    <source>
        <dbReference type="Proteomes" id="UP001330434"/>
    </source>
</evidence>
<evidence type="ECO:0000256" key="6">
    <source>
        <dbReference type="ARBA" id="ARBA00047321"/>
    </source>
</evidence>
<dbReference type="RefSeq" id="WP_331255275.1">
    <property type="nucleotide sequence ID" value="NZ_CP133270.1"/>
</dbReference>
<feature type="domain" description="Amine oxidase" evidence="7">
    <location>
        <begin position="40"/>
        <end position="353"/>
    </location>
</feature>
<protein>
    <recommendedName>
        <fullName evidence="4">Tryptophan 2-monooxygenase</fullName>
        <ecNumber evidence="3">1.13.12.3</ecNumber>
    </recommendedName>
</protein>
<gene>
    <name evidence="8" type="ORF">Bealeia1_00579</name>
</gene>
<evidence type="ECO:0000256" key="1">
    <source>
        <dbReference type="ARBA" id="ARBA00004814"/>
    </source>
</evidence>
<evidence type="ECO:0000256" key="4">
    <source>
        <dbReference type="ARBA" id="ARBA00017871"/>
    </source>
</evidence>
<dbReference type="InterPro" id="IPR036188">
    <property type="entry name" value="FAD/NAD-bd_sf"/>
</dbReference>
<reference evidence="8 9" key="1">
    <citation type="journal article" date="2024" name="Environ. Microbiol.">
        <title>Novel evolutionary insights on the interactions of the Holosporales (Alphaproteobacteria) with eukaryotic hosts from comparative genomics.</title>
        <authorList>
            <person name="Giovannini M."/>
            <person name="Petroni G."/>
            <person name="Castelli M."/>
        </authorList>
    </citation>
    <scope>NUCLEOTIDE SEQUENCE [LARGE SCALE GENOMIC DNA]</scope>
    <source>
        <strain evidence="8 9">US_Bl 15I1</strain>
    </source>
</reference>
<evidence type="ECO:0000256" key="2">
    <source>
        <dbReference type="ARBA" id="ARBA00005833"/>
    </source>
</evidence>
<evidence type="ECO:0000259" key="7">
    <source>
        <dbReference type="Pfam" id="PF01593"/>
    </source>
</evidence>
<organism evidence="8 9">
    <name type="scientific">Candidatus Bealeia paramacronuclearis</name>
    <dbReference type="NCBI Taxonomy" id="1921001"/>
    <lineage>
        <taxon>Bacteria</taxon>
        <taxon>Pseudomonadati</taxon>
        <taxon>Pseudomonadota</taxon>
        <taxon>Alphaproteobacteria</taxon>
        <taxon>Holosporales</taxon>
        <taxon>Holosporaceae</taxon>
        <taxon>Candidatus Bealeia</taxon>
    </lineage>
</organism>
<comment type="similarity">
    <text evidence="2">Belongs to the tryptophan 2-monooxygenase family.</text>
</comment>
<dbReference type="EMBL" id="CP133270">
    <property type="protein sequence ID" value="WVX66402.1"/>
    <property type="molecule type" value="Genomic_DNA"/>
</dbReference>
<evidence type="ECO:0000256" key="3">
    <source>
        <dbReference type="ARBA" id="ARBA00012535"/>
    </source>
</evidence>
<dbReference type="Pfam" id="PF01593">
    <property type="entry name" value="Amino_oxidase"/>
    <property type="match status" value="1"/>
</dbReference>
<keyword evidence="5" id="KW-0073">Auxin biosynthesis</keyword>
<dbReference type="Proteomes" id="UP001330434">
    <property type="component" value="Chromosome"/>
</dbReference>
<accession>A0ABZ2C1S0</accession>
<name>A0ABZ2C1S0_9PROT</name>
<comment type="pathway">
    <text evidence="1">Plant hormone metabolism; auxin biosynthesis.</text>
</comment>
<comment type="catalytic activity">
    <reaction evidence="6">
        <text>L-tryptophan + O2 = indole-3-acetamide + CO2 + H2O</text>
        <dbReference type="Rhea" id="RHEA:16165"/>
        <dbReference type="ChEBI" id="CHEBI:15377"/>
        <dbReference type="ChEBI" id="CHEBI:15379"/>
        <dbReference type="ChEBI" id="CHEBI:16031"/>
        <dbReference type="ChEBI" id="CHEBI:16526"/>
        <dbReference type="ChEBI" id="CHEBI:57912"/>
        <dbReference type="EC" id="1.13.12.3"/>
    </reaction>
</comment>
<dbReference type="Gene3D" id="3.30.70.1990">
    <property type="match status" value="1"/>
</dbReference>
<dbReference type="InterPro" id="IPR002937">
    <property type="entry name" value="Amino_oxidase"/>
</dbReference>
<proteinExistence type="inferred from homology"/>
<dbReference type="PANTHER" id="PTHR10742:SF410">
    <property type="entry name" value="LYSINE-SPECIFIC HISTONE DEMETHYLASE 2"/>
    <property type="match status" value="1"/>
</dbReference>
<dbReference type="Gene3D" id="3.50.50.60">
    <property type="entry name" value="FAD/NAD(P)-binding domain"/>
    <property type="match status" value="1"/>
</dbReference>
<dbReference type="EC" id="1.13.12.3" evidence="3"/>